<keyword evidence="1" id="KW-0472">Membrane</keyword>
<evidence type="ECO:0000313" key="5">
    <source>
        <dbReference type="Proteomes" id="UP001199322"/>
    </source>
</evidence>
<keyword evidence="1" id="KW-1133">Transmembrane helix</keyword>
<feature type="transmembrane region" description="Helical" evidence="1">
    <location>
        <begin position="185"/>
        <end position="206"/>
    </location>
</feature>
<feature type="transmembrane region" description="Helical" evidence="1">
    <location>
        <begin position="97"/>
        <end position="117"/>
    </location>
</feature>
<proteinExistence type="predicted"/>
<evidence type="ECO:0000256" key="1">
    <source>
        <dbReference type="SAM" id="Phobius"/>
    </source>
</evidence>
<dbReference type="OMA" id="IEGFVWL"/>
<keyword evidence="1" id="KW-0812">Transmembrane</keyword>
<evidence type="ECO:0000313" key="3">
    <source>
        <dbReference type="EMBL" id="MBX3891970.1"/>
    </source>
</evidence>
<dbReference type="AlphaFoldDB" id="A0A1C0XDD6"/>
<dbReference type="GeneID" id="61391046"/>
<comment type="caution">
    <text evidence="3">The sequence shown here is derived from an EMBL/GenBank/DDBJ whole genome shotgun (WGS) entry which is preliminary data.</text>
</comment>
<sequence length="216" mass="23793">MCFSATASFGSGTLLLAIGTVTLRMARCPAERPYAAIPLLFAIQQLVEGVVWLSFGGPAWLNFVATQVYSFFSHVLWPVYVPLAAWLLEPRGPRRRGLLAFVVMGLAVGAYLLYSLVVNPIQARPMAGHVDYQSPHFYIVASMTLYLLSTTVSLLLSSHVWVKVFGALTLAASFTAYVFYAHWFISVWCFFAALLSGAVALHFIALRSIPQQRIPS</sequence>
<dbReference type="Pfam" id="PF20334">
    <property type="entry name" value="DUF6629"/>
    <property type="match status" value="1"/>
</dbReference>
<reference evidence="2 4" key="2">
    <citation type="submission" date="2023-07" db="EMBL/GenBank/DDBJ databases">
        <authorList>
            <person name="Peeters C."/>
        </authorList>
    </citation>
    <scope>NUCLEOTIDE SEQUENCE [LARGE SCALE GENOMIC DNA]</scope>
    <source>
        <strain evidence="2 4">R-38712</strain>
    </source>
</reference>
<feature type="transmembrane region" description="Helical" evidence="1">
    <location>
        <begin position="35"/>
        <end position="55"/>
    </location>
</feature>
<accession>A0A1C0XDD6</accession>
<dbReference type="Proteomes" id="UP001189303">
    <property type="component" value="Unassembled WGS sequence"/>
</dbReference>
<name>A0A1C0XDD6_RALPI</name>
<feature type="transmembrane region" description="Helical" evidence="1">
    <location>
        <begin position="137"/>
        <end position="156"/>
    </location>
</feature>
<reference evidence="3" key="1">
    <citation type="submission" date="2018-06" db="EMBL/GenBank/DDBJ databases">
        <authorList>
            <person name="O'Rourke A."/>
        </authorList>
    </citation>
    <scope>NUCLEOTIDE SEQUENCE</scope>
    <source>
        <strain evidence="3">132550021-3</strain>
    </source>
</reference>
<evidence type="ECO:0000313" key="2">
    <source>
        <dbReference type="EMBL" id="CAJ0726369.1"/>
    </source>
</evidence>
<dbReference type="InterPro" id="IPR046737">
    <property type="entry name" value="DUF6629"/>
</dbReference>
<organism evidence="3 5">
    <name type="scientific">Ralstonia pickettii</name>
    <name type="common">Burkholderia pickettii</name>
    <dbReference type="NCBI Taxonomy" id="329"/>
    <lineage>
        <taxon>Bacteria</taxon>
        <taxon>Pseudomonadati</taxon>
        <taxon>Pseudomonadota</taxon>
        <taxon>Betaproteobacteria</taxon>
        <taxon>Burkholderiales</taxon>
        <taxon>Burkholderiaceae</taxon>
        <taxon>Ralstonia</taxon>
    </lineage>
</organism>
<feature type="transmembrane region" description="Helical" evidence="1">
    <location>
        <begin position="67"/>
        <end position="88"/>
    </location>
</feature>
<dbReference type="Proteomes" id="UP001199322">
    <property type="component" value="Unassembled WGS sequence"/>
</dbReference>
<dbReference type="EMBL" id="CATWFT010000009">
    <property type="protein sequence ID" value="CAJ0726369.1"/>
    <property type="molecule type" value="Genomic_DNA"/>
</dbReference>
<feature type="transmembrane region" description="Helical" evidence="1">
    <location>
        <begin position="161"/>
        <end position="179"/>
    </location>
</feature>
<dbReference type="EMBL" id="QGBI01000019">
    <property type="protein sequence ID" value="MBX3891970.1"/>
    <property type="molecule type" value="Genomic_DNA"/>
</dbReference>
<dbReference type="RefSeq" id="WP_004635145.1">
    <property type="nucleotide sequence ID" value="NZ_CABKQE010000004.1"/>
</dbReference>
<feature type="transmembrane region" description="Helical" evidence="1">
    <location>
        <begin position="6"/>
        <end position="23"/>
    </location>
</feature>
<protein>
    <recommendedName>
        <fullName evidence="6">Transmembrane protein</fullName>
    </recommendedName>
</protein>
<evidence type="ECO:0008006" key="6">
    <source>
        <dbReference type="Google" id="ProtNLM"/>
    </source>
</evidence>
<gene>
    <name evidence="3" type="ORF">DEE74_19070</name>
    <name evidence="2" type="ORF">R38712_03025</name>
</gene>
<evidence type="ECO:0000313" key="4">
    <source>
        <dbReference type="Proteomes" id="UP001189303"/>
    </source>
</evidence>
<keyword evidence="4" id="KW-1185">Reference proteome</keyword>